<dbReference type="PANTHER" id="PTHR38436">
    <property type="entry name" value="POLYKETIDE CYCLASE SNOAL-LIKE DOMAIN"/>
    <property type="match status" value="1"/>
</dbReference>
<dbReference type="Proteomes" id="UP000266152">
    <property type="component" value="Unassembled WGS sequence"/>
</dbReference>
<evidence type="ECO:0000313" key="2">
    <source>
        <dbReference type="EMBL" id="RGP71800.1"/>
    </source>
</evidence>
<organism evidence="2 3">
    <name type="scientific">Fusarium sporotrichioides</name>
    <dbReference type="NCBI Taxonomy" id="5514"/>
    <lineage>
        <taxon>Eukaryota</taxon>
        <taxon>Fungi</taxon>
        <taxon>Dikarya</taxon>
        <taxon>Ascomycota</taxon>
        <taxon>Pezizomycotina</taxon>
        <taxon>Sordariomycetes</taxon>
        <taxon>Hypocreomycetidae</taxon>
        <taxon>Hypocreales</taxon>
        <taxon>Nectriaceae</taxon>
        <taxon>Fusarium</taxon>
    </lineage>
</organism>
<protein>
    <recommendedName>
        <fullName evidence="4">SnoaL-like domain-containing protein</fullName>
    </recommendedName>
</protein>
<keyword evidence="1" id="KW-0732">Signal</keyword>
<evidence type="ECO:0000256" key="1">
    <source>
        <dbReference type="SAM" id="SignalP"/>
    </source>
</evidence>
<evidence type="ECO:0000313" key="3">
    <source>
        <dbReference type="Proteomes" id="UP000266152"/>
    </source>
</evidence>
<dbReference type="InterPro" id="IPR032710">
    <property type="entry name" value="NTF2-like_dom_sf"/>
</dbReference>
<dbReference type="Pfam" id="PF07366">
    <property type="entry name" value="SnoaL"/>
    <property type="match status" value="1"/>
</dbReference>
<proteinExistence type="predicted"/>
<feature type="signal peptide" evidence="1">
    <location>
        <begin position="1"/>
        <end position="21"/>
    </location>
</feature>
<reference evidence="2 3" key="1">
    <citation type="journal article" date="2018" name="PLoS Pathog.">
        <title>Evolution of structural diversity of trichothecenes, a family of toxins produced by plant pathogenic and entomopathogenic fungi.</title>
        <authorList>
            <person name="Proctor R.H."/>
            <person name="McCormick S.P."/>
            <person name="Kim H.S."/>
            <person name="Cardoza R.E."/>
            <person name="Stanley A.M."/>
            <person name="Lindo L."/>
            <person name="Kelly A."/>
            <person name="Brown D.W."/>
            <person name="Lee T."/>
            <person name="Vaughan M.M."/>
            <person name="Alexander N.J."/>
            <person name="Busman M."/>
            <person name="Gutierrez S."/>
        </authorList>
    </citation>
    <scope>NUCLEOTIDE SEQUENCE [LARGE SCALE GENOMIC DNA]</scope>
    <source>
        <strain evidence="2 3">NRRL 3299</strain>
    </source>
</reference>
<accession>A0A395SHB4</accession>
<dbReference type="Gene3D" id="3.10.450.50">
    <property type="match status" value="2"/>
</dbReference>
<dbReference type="GO" id="GO:0030638">
    <property type="term" value="P:polyketide metabolic process"/>
    <property type="evidence" value="ECO:0007669"/>
    <property type="project" value="InterPro"/>
</dbReference>
<sequence length="369" mass="40803">MVNMFSTLLLPLLVLATGVSSCGLALPASHLLVARGIRSLEKRDTLRPLNPDDDVHWTVAENTRQMQSADDAFIARDFAHFNHHPNSTMYYTGGITMNLTEHIEDLRLTFSTYSTAAPHNHNYRVIFGEGDWTVALAKAGGVNDGPLADLAGNWLPPTERTVSFDLMTVARWEGGSMMEEYLWSDAPSTLRQLGVLPIRPEPDLPDIELNPYTTPLSANPKFDNSTNNKASMAKSDDALNAGKFEIEALHLSPDLKVYGLTDQPLDVHGYLKELTRLKGAFPDLHLENRPYRQIIAQGDWTATVAMLSGTFEGPLTLPLYLASTPVKPNGKSFDLLHYTICRWKDGKIVDMRINADIFGIIGALDISLS</sequence>
<dbReference type="PANTHER" id="PTHR38436:SF1">
    <property type="entry name" value="ESTER CYCLASE"/>
    <property type="match status" value="1"/>
</dbReference>
<dbReference type="AlphaFoldDB" id="A0A395SHB4"/>
<evidence type="ECO:0008006" key="4">
    <source>
        <dbReference type="Google" id="ProtNLM"/>
    </source>
</evidence>
<name>A0A395SHB4_FUSSP</name>
<dbReference type="EMBL" id="PXOF01000039">
    <property type="protein sequence ID" value="RGP71800.1"/>
    <property type="molecule type" value="Genomic_DNA"/>
</dbReference>
<feature type="chain" id="PRO_5017349871" description="SnoaL-like domain-containing protein" evidence="1">
    <location>
        <begin position="22"/>
        <end position="369"/>
    </location>
</feature>
<comment type="caution">
    <text evidence="2">The sequence shown here is derived from an EMBL/GenBank/DDBJ whole genome shotgun (WGS) entry which is preliminary data.</text>
</comment>
<dbReference type="InterPro" id="IPR009959">
    <property type="entry name" value="Cyclase_SnoaL-like"/>
</dbReference>
<dbReference type="SUPFAM" id="SSF54427">
    <property type="entry name" value="NTF2-like"/>
    <property type="match status" value="2"/>
</dbReference>
<gene>
    <name evidence="2" type="ORF">FSPOR_3166</name>
</gene>
<keyword evidence="3" id="KW-1185">Reference proteome</keyword>